<keyword evidence="6" id="KW-1185">Reference proteome</keyword>
<dbReference type="InterPro" id="IPR033532">
    <property type="entry name" value="AraR_ligand_bind_dom"/>
</dbReference>
<dbReference type="PROSITE" id="PS50949">
    <property type="entry name" value="HTH_GNTR"/>
    <property type="match status" value="1"/>
</dbReference>
<dbReference type="SUPFAM" id="SSF46785">
    <property type="entry name" value="Winged helix' DNA-binding domain"/>
    <property type="match status" value="1"/>
</dbReference>
<dbReference type="SUPFAM" id="SSF53822">
    <property type="entry name" value="Periplasmic binding protein-like I"/>
    <property type="match status" value="1"/>
</dbReference>
<dbReference type="InterPro" id="IPR036388">
    <property type="entry name" value="WH-like_DNA-bd_sf"/>
</dbReference>
<evidence type="ECO:0000256" key="1">
    <source>
        <dbReference type="ARBA" id="ARBA00023015"/>
    </source>
</evidence>
<dbReference type="Gene3D" id="1.10.10.10">
    <property type="entry name" value="Winged helix-like DNA-binding domain superfamily/Winged helix DNA-binding domain"/>
    <property type="match status" value="1"/>
</dbReference>
<evidence type="ECO:0000256" key="3">
    <source>
        <dbReference type="ARBA" id="ARBA00023163"/>
    </source>
</evidence>
<evidence type="ECO:0000313" key="6">
    <source>
        <dbReference type="Proteomes" id="UP000559117"/>
    </source>
</evidence>
<dbReference type="InterPro" id="IPR036390">
    <property type="entry name" value="WH_DNA-bd_sf"/>
</dbReference>
<reference evidence="5 6" key="1">
    <citation type="submission" date="2020-08" db="EMBL/GenBank/DDBJ databases">
        <title>Genomic Encyclopedia of Type Strains, Phase IV (KMG-IV): sequencing the most valuable type-strain genomes for metagenomic binning, comparative biology and taxonomic classification.</title>
        <authorList>
            <person name="Goeker M."/>
        </authorList>
    </citation>
    <scope>NUCLEOTIDE SEQUENCE [LARGE SCALE GENOMIC DNA]</scope>
    <source>
        <strain evidence="5 6">DSM 24661</strain>
    </source>
</reference>
<dbReference type="Pfam" id="PF00532">
    <property type="entry name" value="Peripla_BP_1"/>
    <property type="match status" value="1"/>
</dbReference>
<comment type="caution">
    <text evidence="5">The sequence shown here is derived from an EMBL/GenBank/DDBJ whole genome shotgun (WGS) entry which is preliminary data.</text>
</comment>
<dbReference type="InterPro" id="IPR000524">
    <property type="entry name" value="Tscrpt_reg_HTH_GntR"/>
</dbReference>
<dbReference type="PANTHER" id="PTHR30146:SF150">
    <property type="entry name" value="ARABINOSE METABOLISM TRANSCRIPTIONAL REPRESSOR"/>
    <property type="match status" value="1"/>
</dbReference>
<dbReference type="AlphaFoldDB" id="A0A840UBR5"/>
<dbReference type="GO" id="GO:0003700">
    <property type="term" value="F:DNA-binding transcription factor activity"/>
    <property type="evidence" value="ECO:0007669"/>
    <property type="project" value="InterPro"/>
</dbReference>
<evidence type="ECO:0000313" key="5">
    <source>
        <dbReference type="EMBL" id="MBB5335171.1"/>
    </source>
</evidence>
<dbReference type="CDD" id="cd01541">
    <property type="entry name" value="PBP1_AraR"/>
    <property type="match status" value="1"/>
</dbReference>
<dbReference type="SMART" id="SM00345">
    <property type="entry name" value="HTH_GNTR"/>
    <property type="match status" value="1"/>
</dbReference>
<keyword evidence="1" id="KW-0805">Transcription regulation</keyword>
<organism evidence="5 6">
    <name type="scientific">Pectinatus brassicae</name>
    <dbReference type="NCBI Taxonomy" id="862415"/>
    <lineage>
        <taxon>Bacteria</taxon>
        <taxon>Bacillati</taxon>
        <taxon>Bacillota</taxon>
        <taxon>Negativicutes</taxon>
        <taxon>Selenomonadales</taxon>
        <taxon>Selenomonadaceae</taxon>
        <taxon>Pectinatus</taxon>
    </lineage>
</organism>
<dbReference type="RefSeq" id="WP_183858992.1">
    <property type="nucleotide sequence ID" value="NZ_JACHFH010000002.1"/>
</dbReference>
<dbReference type="CDD" id="cd07377">
    <property type="entry name" value="WHTH_GntR"/>
    <property type="match status" value="1"/>
</dbReference>
<accession>A0A840UBR5</accession>
<feature type="domain" description="HTH gntR-type" evidence="4">
    <location>
        <begin position="6"/>
        <end position="74"/>
    </location>
</feature>
<gene>
    <name evidence="5" type="ORF">HNR32_000285</name>
</gene>
<keyword evidence="3" id="KW-0804">Transcription</keyword>
<dbReference type="Pfam" id="PF00392">
    <property type="entry name" value="GntR"/>
    <property type="match status" value="1"/>
</dbReference>
<dbReference type="InterPro" id="IPR028082">
    <property type="entry name" value="Peripla_BP_I"/>
</dbReference>
<evidence type="ECO:0000256" key="2">
    <source>
        <dbReference type="ARBA" id="ARBA00023125"/>
    </source>
</evidence>
<dbReference type="EMBL" id="JACHFH010000002">
    <property type="protein sequence ID" value="MBB5335171.1"/>
    <property type="molecule type" value="Genomic_DNA"/>
</dbReference>
<proteinExistence type="predicted"/>
<dbReference type="Proteomes" id="UP000559117">
    <property type="component" value="Unassembled WGS sequence"/>
</dbReference>
<dbReference type="PANTHER" id="PTHR30146">
    <property type="entry name" value="LACI-RELATED TRANSCRIPTIONAL REPRESSOR"/>
    <property type="match status" value="1"/>
</dbReference>
<name>A0A840UBR5_9FIRM</name>
<evidence type="ECO:0000259" key="4">
    <source>
        <dbReference type="PROSITE" id="PS50949"/>
    </source>
</evidence>
<dbReference type="InterPro" id="IPR001761">
    <property type="entry name" value="Peripla_BP/Lac1_sug-bd_dom"/>
</dbReference>
<dbReference type="PRINTS" id="PR00035">
    <property type="entry name" value="HTHGNTR"/>
</dbReference>
<sequence>MIESDGPKYIELMEWIRSQILSGHLIQGTKLPSENELGQKFSISRQTVRQATSVLESEGLLERRRGSGTYVLSAKSQYKKNTKNIGVVLTYIDDYIFPSIIKGIEKVLTQNDYFMQLAFTYNKTDKEYDVCNTFLQSNIDGLIIEPAKSGIPFVNQKLYRRIGDIGIPYILIHAAANVEPKVPSVCMDDYNCGEQAAQYLIEHGHCKIAGIFKADDMQGQLRYSGAMNILKKYDECKAYTFWYTTEDIEDIKKGDLTQVILNRFKDATAIICYNDQMAKTIISMFKSIGKNIPEEISIISFDDLNVEISSSEGIGLTSFVHPKEKLGIVAAKQLIQLINNPQLKEMAGVKFAPKLAERNSVRLIKN</sequence>
<dbReference type="GO" id="GO:0000976">
    <property type="term" value="F:transcription cis-regulatory region binding"/>
    <property type="evidence" value="ECO:0007669"/>
    <property type="project" value="TreeGrafter"/>
</dbReference>
<keyword evidence="2" id="KW-0238">DNA-binding</keyword>
<protein>
    <submittedName>
        <fullName evidence="5">GntR family transcriptional regulator of arabinose operon</fullName>
    </submittedName>
</protein>
<dbReference type="Gene3D" id="3.40.50.2300">
    <property type="match status" value="2"/>
</dbReference>